<dbReference type="GO" id="GO:0006355">
    <property type="term" value="P:regulation of DNA-templated transcription"/>
    <property type="evidence" value="ECO:0007669"/>
    <property type="project" value="InterPro"/>
</dbReference>
<dbReference type="Gene3D" id="3.30.450.40">
    <property type="match status" value="1"/>
</dbReference>
<dbReference type="SUPFAM" id="SSF55785">
    <property type="entry name" value="PYP-like sensor domain (PAS domain)"/>
    <property type="match status" value="2"/>
</dbReference>
<evidence type="ECO:0000256" key="3">
    <source>
        <dbReference type="ARBA" id="ARBA00022679"/>
    </source>
</evidence>
<dbReference type="InterPro" id="IPR013767">
    <property type="entry name" value="PAS_fold"/>
</dbReference>
<keyword evidence="2" id="KW-0597">Phosphoprotein</keyword>
<keyword evidence="8" id="KW-0067">ATP-binding</keyword>
<dbReference type="InterPro" id="IPR001932">
    <property type="entry name" value="PPM-type_phosphatase-like_dom"/>
</dbReference>
<dbReference type="GO" id="GO:0005524">
    <property type="term" value="F:ATP binding"/>
    <property type="evidence" value="ECO:0007669"/>
    <property type="project" value="UniProtKB-KW"/>
</dbReference>
<gene>
    <name evidence="18" type="ORF">STRTUCAR8_09685</name>
</gene>
<evidence type="ECO:0000256" key="6">
    <source>
        <dbReference type="ARBA" id="ARBA00022777"/>
    </source>
</evidence>
<dbReference type="PATRIC" id="fig|698760.3.peg.7697"/>
<dbReference type="InterPro" id="IPR029016">
    <property type="entry name" value="GAF-like_dom_sf"/>
</dbReference>
<dbReference type="CDD" id="cd16936">
    <property type="entry name" value="HATPase_RsbW-like"/>
    <property type="match status" value="1"/>
</dbReference>
<name>L7EYH0_STRT8</name>
<proteinExistence type="predicted"/>
<evidence type="ECO:0000256" key="14">
    <source>
        <dbReference type="ARBA" id="ARBA00075117"/>
    </source>
</evidence>
<comment type="function">
    <text evidence="13">Primarily acts as an independent SigF regulator that is sensitive to the osmosensory signal, mediating the cross talk of PknD with the SigF regulon. Possesses both phosphatase and kinase activities. The kinase domain functions as a classic anti-sigma factor-like kinase to phosphorylate the anti-anti-sigma factor domain at the canonical regulatory site, and the phosphatase domain antagonizes this activity.</text>
</comment>
<dbReference type="Gene3D" id="3.30.450.20">
    <property type="entry name" value="PAS domain"/>
    <property type="match status" value="1"/>
</dbReference>
<keyword evidence="10" id="KW-0904">Protein phosphatase</keyword>
<keyword evidence="7" id="KW-0378">Hydrolase</keyword>
<feature type="domain" description="PAS" evidence="17">
    <location>
        <begin position="19"/>
        <end position="58"/>
    </location>
</feature>
<dbReference type="PANTHER" id="PTHR43156:SF2">
    <property type="entry name" value="STAGE II SPORULATION PROTEIN E"/>
    <property type="match status" value="1"/>
</dbReference>
<dbReference type="FunFam" id="3.60.40.10:FF:000005">
    <property type="entry name" value="Serine/threonine protein phosphatase"/>
    <property type="match status" value="1"/>
</dbReference>
<dbReference type="GO" id="GO:0016301">
    <property type="term" value="F:kinase activity"/>
    <property type="evidence" value="ECO:0007669"/>
    <property type="project" value="UniProtKB-KW"/>
</dbReference>
<dbReference type="GeneID" id="97399222"/>
<dbReference type="SUPFAM" id="SSF81606">
    <property type="entry name" value="PP2C-like"/>
    <property type="match status" value="1"/>
</dbReference>
<keyword evidence="9" id="KW-0460">Magnesium</keyword>
<keyword evidence="19" id="KW-1185">Reference proteome</keyword>
<evidence type="ECO:0000256" key="12">
    <source>
        <dbReference type="ARBA" id="ARBA00047761"/>
    </source>
</evidence>
<evidence type="ECO:0000256" key="11">
    <source>
        <dbReference type="ARBA" id="ARBA00023211"/>
    </source>
</evidence>
<dbReference type="SMART" id="SM00331">
    <property type="entry name" value="PP2C_SIG"/>
    <property type="match status" value="1"/>
</dbReference>
<dbReference type="InterPro" id="IPR003594">
    <property type="entry name" value="HATPase_dom"/>
</dbReference>
<evidence type="ECO:0000313" key="19">
    <source>
        <dbReference type="Proteomes" id="UP000010931"/>
    </source>
</evidence>
<keyword evidence="5" id="KW-0547">Nucleotide-binding</keyword>
<evidence type="ECO:0000256" key="5">
    <source>
        <dbReference type="ARBA" id="ARBA00022741"/>
    </source>
</evidence>
<evidence type="ECO:0000256" key="10">
    <source>
        <dbReference type="ARBA" id="ARBA00022912"/>
    </source>
</evidence>
<dbReference type="STRING" id="85558.T45_03649"/>
<evidence type="ECO:0000256" key="8">
    <source>
        <dbReference type="ARBA" id="ARBA00022840"/>
    </source>
</evidence>
<accession>L7EYH0</accession>
<feature type="region of interest" description="Disordered" evidence="16">
    <location>
        <begin position="109"/>
        <end position="129"/>
    </location>
</feature>
<dbReference type="InterPro" id="IPR036890">
    <property type="entry name" value="HATPase_C_sf"/>
</dbReference>
<dbReference type="SUPFAM" id="SSF55781">
    <property type="entry name" value="GAF domain-like"/>
    <property type="match status" value="1"/>
</dbReference>
<dbReference type="Proteomes" id="UP000010931">
    <property type="component" value="Unassembled WGS sequence"/>
</dbReference>
<dbReference type="GO" id="GO:0004722">
    <property type="term" value="F:protein serine/threonine phosphatase activity"/>
    <property type="evidence" value="ECO:0007669"/>
    <property type="project" value="UniProtKB-EC"/>
</dbReference>
<dbReference type="Gene3D" id="3.60.40.10">
    <property type="entry name" value="PPM-type phosphatase domain"/>
    <property type="match status" value="1"/>
</dbReference>
<dbReference type="Pfam" id="PF07228">
    <property type="entry name" value="SpoIIE"/>
    <property type="match status" value="1"/>
</dbReference>
<dbReference type="InterPro" id="IPR036457">
    <property type="entry name" value="PPM-type-like_dom_sf"/>
</dbReference>
<dbReference type="InterPro" id="IPR000014">
    <property type="entry name" value="PAS"/>
</dbReference>
<dbReference type="Pfam" id="PF00989">
    <property type="entry name" value="PAS"/>
    <property type="match status" value="1"/>
</dbReference>
<dbReference type="Pfam" id="PF13581">
    <property type="entry name" value="HATPase_c_2"/>
    <property type="match status" value="1"/>
</dbReference>
<dbReference type="PROSITE" id="PS50112">
    <property type="entry name" value="PAS"/>
    <property type="match status" value="1"/>
</dbReference>
<dbReference type="AlphaFoldDB" id="L7EYH0"/>
<dbReference type="FunFam" id="3.30.565.10:FF:000028">
    <property type="entry name" value="PAS sensor protein"/>
    <property type="match status" value="1"/>
</dbReference>
<comment type="catalytic activity">
    <reaction evidence="12">
        <text>O-phospho-L-seryl-[protein] + H2O = L-seryl-[protein] + phosphate</text>
        <dbReference type="Rhea" id="RHEA:20629"/>
        <dbReference type="Rhea" id="RHEA-COMP:9863"/>
        <dbReference type="Rhea" id="RHEA-COMP:11604"/>
        <dbReference type="ChEBI" id="CHEBI:15377"/>
        <dbReference type="ChEBI" id="CHEBI:29999"/>
        <dbReference type="ChEBI" id="CHEBI:43474"/>
        <dbReference type="ChEBI" id="CHEBI:83421"/>
        <dbReference type="EC" id="3.1.3.16"/>
    </reaction>
</comment>
<evidence type="ECO:0000256" key="4">
    <source>
        <dbReference type="ARBA" id="ARBA00022723"/>
    </source>
</evidence>
<evidence type="ECO:0000259" key="17">
    <source>
        <dbReference type="PROSITE" id="PS50112"/>
    </source>
</evidence>
<dbReference type="Pfam" id="PF08448">
    <property type="entry name" value="PAS_4"/>
    <property type="match status" value="1"/>
</dbReference>
<keyword evidence="4" id="KW-0479">Metal-binding</keyword>
<dbReference type="SUPFAM" id="SSF55874">
    <property type="entry name" value="ATPase domain of HSP90 chaperone/DNA topoisomerase II/histidine kinase"/>
    <property type="match status" value="1"/>
</dbReference>
<evidence type="ECO:0000256" key="9">
    <source>
        <dbReference type="ARBA" id="ARBA00022842"/>
    </source>
</evidence>
<comment type="caution">
    <text evidence="18">The sequence shown here is derived from an EMBL/GenBank/DDBJ whole genome shotgun (WGS) entry which is preliminary data.</text>
</comment>
<feature type="compositionally biased region" description="Acidic residues" evidence="16">
    <location>
        <begin position="114"/>
        <end position="127"/>
    </location>
</feature>
<evidence type="ECO:0000256" key="1">
    <source>
        <dbReference type="ARBA" id="ARBA00013081"/>
    </source>
</evidence>
<dbReference type="PANTHER" id="PTHR43156">
    <property type="entry name" value="STAGE II SPORULATION PROTEIN E-RELATED"/>
    <property type="match status" value="1"/>
</dbReference>
<dbReference type="InterPro" id="IPR052016">
    <property type="entry name" value="Bact_Sigma-Reg"/>
</dbReference>
<dbReference type="InterPro" id="IPR013656">
    <property type="entry name" value="PAS_4"/>
</dbReference>
<dbReference type="EMBL" id="AEJB01000516">
    <property type="protein sequence ID" value="ELP63415.1"/>
    <property type="molecule type" value="Genomic_DNA"/>
</dbReference>
<protein>
    <recommendedName>
        <fullName evidence="1">protein-serine/threonine phosphatase</fullName>
        <ecNumber evidence="1">3.1.3.16</ecNumber>
    </recommendedName>
    <alternativeName>
        <fullName evidence="15">Protein-serine/threonine phosphatase</fullName>
    </alternativeName>
    <alternativeName>
        <fullName evidence="14">Serine/threonine-protein kinase</fullName>
    </alternativeName>
</protein>
<keyword evidence="6" id="KW-0418">Kinase</keyword>
<keyword evidence="11" id="KW-0464">Manganese</keyword>
<organism evidence="18 19">
    <name type="scientific">Streptomyces turgidiscabies (strain Car8)</name>
    <dbReference type="NCBI Taxonomy" id="698760"/>
    <lineage>
        <taxon>Bacteria</taxon>
        <taxon>Bacillati</taxon>
        <taxon>Actinomycetota</taxon>
        <taxon>Actinomycetes</taxon>
        <taxon>Kitasatosporales</taxon>
        <taxon>Streptomycetaceae</taxon>
        <taxon>Streptomyces</taxon>
    </lineage>
</organism>
<dbReference type="GO" id="GO:0046872">
    <property type="term" value="F:metal ion binding"/>
    <property type="evidence" value="ECO:0007669"/>
    <property type="project" value="UniProtKB-KW"/>
</dbReference>
<sequence length="829" mass="88344">MAALSEHDDADVSADEVAVVLLDSAGIVRGWSHAAAELLGRPAEQVCGRPMAGLLVDPVPASGVDTPGDPPFVPTGQTVFRHASGLPVEATVDEVRLDGSSKIVLLAAPTRDEDAQEEEAGQEDEAAQEQGSSLLTALLAQSLLGVVLCDTELRVLLTNVTAEVHGWPLLRPGHRVEDVIAAEDAQEVGDQLRRVLATGAPLLAREQRMRAPDGSGRERYVSVSAFRLADGQDRPAGIAAFFTDSTEQRRARRRTKVGHEASARIGDSLDVTRTAQDIADVLVPGLGDMATVEMAEAVLEGEEPSKVILPGHWLRLRRVAVASDTGPWPAELVPVGGLIPRFPDVPQVRRAAIHGDTVFNTTRQEMIDLLGDPELIRATMPERGHSAVVSPLYARGLLLGFVTVWRTEQPEAFEQEDADLVFDISSRAALSVDNARQYTREHRAAVALQQRLLPRATTRTAAAESAGCYVPAGGGADISGDWFDAIPLPSLRVAFVVGDVFGHGLHAAAMMGRLRTAIRTLADLELEPGELLIHLDDLVQQLAEEVDPQERDTVGATCLYAVYDPLSGSCALASAGHPAPALIGPDGTARPVEVSPGPPLGVGGMPFEVTTVSLEPGSTLALYTDGLVERGARDVDQGTRELLDTLSSLCRGTGTLEEMGSAVMAGAAEPPPRDDMALLLARPRLLPANDISDWRFPDDPAAVAEARNVVARRLADWGLDHLAFSTELIVSELVTNAMRYAGGTVGLRLFHDGTTLVCEVRDSSNTQPRLRRARAADEGGRGLFLVAQLTRRWGSRYHHSGKTIWAEQPIGGAPPVDDSLGAAWTDAAS</sequence>
<dbReference type="EC" id="3.1.3.16" evidence="1"/>
<dbReference type="InterPro" id="IPR035965">
    <property type="entry name" value="PAS-like_dom_sf"/>
</dbReference>
<evidence type="ECO:0000256" key="15">
    <source>
        <dbReference type="ARBA" id="ARBA00081350"/>
    </source>
</evidence>
<evidence type="ECO:0000313" key="18">
    <source>
        <dbReference type="EMBL" id="ELP63415.1"/>
    </source>
</evidence>
<reference evidence="18 19" key="1">
    <citation type="journal article" date="2011" name="Plasmid">
        <title>Streptomyces turgidiscabies Car8 contains a modular pathogenicity island that shares virulence genes with other actinobacterial plant pathogens.</title>
        <authorList>
            <person name="Huguet-Tapia J.C."/>
            <person name="Badger J.H."/>
            <person name="Loria R."/>
            <person name="Pettis G.S."/>
        </authorList>
    </citation>
    <scope>NUCLEOTIDE SEQUENCE [LARGE SCALE GENOMIC DNA]</scope>
    <source>
        <strain evidence="18 19">Car8</strain>
    </source>
</reference>
<evidence type="ECO:0000256" key="13">
    <source>
        <dbReference type="ARBA" id="ARBA00056274"/>
    </source>
</evidence>
<dbReference type="RefSeq" id="WP_006381624.1">
    <property type="nucleotide sequence ID" value="NZ_AEJB01000516.1"/>
</dbReference>
<evidence type="ECO:0000256" key="16">
    <source>
        <dbReference type="SAM" id="MobiDB-lite"/>
    </source>
</evidence>
<dbReference type="Gene3D" id="3.30.565.10">
    <property type="entry name" value="Histidine kinase-like ATPase, C-terminal domain"/>
    <property type="match status" value="1"/>
</dbReference>
<evidence type="ECO:0000256" key="7">
    <source>
        <dbReference type="ARBA" id="ARBA00022801"/>
    </source>
</evidence>
<evidence type="ECO:0000256" key="2">
    <source>
        <dbReference type="ARBA" id="ARBA00022553"/>
    </source>
</evidence>
<keyword evidence="3" id="KW-0808">Transferase</keyword>